<feature type="domain" description="SHOCT" evidence="3">
    <location>
        <begin position="87"/>
        <end position="112"/>
    </location>
</feature>
<name>A0A521AVY5_9EURY</name>
<dbReference type="Proteomes" id="UP000319712">
    <property type="component" value="Unassembled WGS sequence"/>
</dbReference>
<feature type="transmembrane region" description="Helical" evidence="2">
    <location>
        <begin position="36"/>
        <end position="54"/>
    </location>
</feature>
<evidence type="ECO:0000256" key="2">
    <source>
        <dbReference type="SAM" id="Phobius"/>
    </source>
</evidence>
<dbReference type="EMBL" id="FXTD01000001">
    <property type="protein sequence ID" value="SMO39012.1"/>
    <property type="molecule type" value="Genomic_DNA"/>
</dbReference>
<feature type="transmembrane region" description="Helical" evidence="2">
    <location>
        <begin position="12"/>
        <end position="30"/>
    </location>
</feature>
<keyword evidence="2" id="KW-1133">Transmembrane helix</keyword>
<gene>
    <name evidence="4" type="ORF">SAMN06264867_101410</name>
</gene>
<sequence>MAALPTLEKKRLMGLIAVLSFGLTSLFTVLELGVLVPATFVVGFLILLPLVAVLGEDFPLVEPADATTETAASADAGRSESHAANPVATLRRRYATGEIGEEEFERRLDRLLETEELEGTVDRDGSRGREEGMTEIETALESDSASP</sequence>
<organism evidence="4 5">
    <name type="scientific">Halorubrum cibi</name>
    <dbReference type="NCBI Taxonomy" id="413815"/>
    <lineage>
        <taxon>Archaea</taxon>
        <taxon>Methanobacteriati</taxon>
        <taxon>Methanobacteriota</taxon>
        <taxon>Stenosarchaea group</taxon>
        <taxon>Halobacteria</taxon>
        <taxon>Halobacteriales</taxon>
        <taxon>Haloferacaceae</taxon>
        <taxon>Halorubrum</taxon>
    </lineage>
</organism>
<keyword evidence="5" id="KW-1185">Reference proteome</keyword>
<reference evidence="4 5" key="1">
    <citation type="submission" date="2017-05" db="EMBL/GenBank/DDBJ databases">
        <authorList>
            <person name="Varghese N."/>
            <person name="Submissions S."/>
        </authorList>
    </citation>
    <scope>NUCLEOTIDE SEQUENCE [LARGE SCALE GENOMIC DNA]</scope>
    <source>
        <strain evidence="4 5">DSM 19504</strain>
    </source>
</reference>
<feature type="region of interest" description="Disordered" evidence="1">
    <location>
        <begin position="66"/>
        <end position="87"/>
    </location>
</feature>
<evidence type="ECO:0000313" key="4">
    <source>
        <dbReference type="EMBL" id="SMO39012.1"/>
    </source>
</evidence>
<accession>A0A521AVY5</accession>
<dbReference type="OrthoDB" id="178074at2157"/>
<dbReference type="AlphaFoldDB" id="A0A521AVY5"/>
<proteinExistence type="predicted"/>
<keyword evidence="2" id="KW-0472">Membrane</keyword>
<dbReference type="RefSeq" id="WP_142985325.1">
    <property type="nucleotide sequence ID" value="NZ_FXTD01000001.1"/>
</dbReference>
<protein>
    <submittedName>
        <fullName evidence="4">Short C-terminal domain-containing protein</fullName>
    </submittedName>
</protein>
<keyword evidence="2" id="KW-0812">Transmembrane</keyword>
<evidence type="ECO:0000313" key="5">
    <source>
        <dbReference type="Proteomes" id="UP000319712"/>
    </source>
</evidence>
<dbReference type="InterPro" id="IPR018649">
    <property type="entry name" value="SHOCT"/>
</dbReference>
<dbReference type="Pfam" id="PF09851">
    <property type="entry name" value="SHOCT"/>
    <property type="match status" value="1"/>
</dbReference>
<feature type="region of interest" description="Disordered" evidence="1">
    <location>
        <begin position="115"/>
        <end position="147"/>
    </location>
</feature>
<evidence type="ECO:0000256" key="1">
    <source>
        <dbReference type="SAM" id="MobiDB-lite"/>
    </source>
</evidence>
<feature type="compositionally biased region" description="Low complexity" evidence="1">
    <location>
        <begin position="66"/>
        <end position="76"/>
    </location>
</feature>
<feature type="compositionally biased region" description="Basic and acidic residues" evidence="1">
    <location>
        <begin position="120"/>
        <end position="132"/>
    </location>
</feature>
<evidence type="ECO:0000259" key="3">
    <source>
        <dbReference type="Pfam" id="PF09851"/>
    </source>
</evidence>